<accession>A0A0C2IRK4</accession>
<reference evidence="1 2" key="1">
    <citation type="journal article" date="2014" name="Genome Biol. Evol.">
        <title>The genome of the myxosporean Thelohanellus kitauei shows adaptations to nutrient acquisition within its fish host.</title>
        <authorList>
            <person name="Yang Y."/>
            <person name="Xiong J."/>
            <person name="Zhou Z."/>
            <person name="Huo F."/>
            <person name="Miao W."/>
            <person name="Ran C."/>
            <person name="Liu Y."/>
            <person name="Zhang J."/>
            <person name="Feng J."/>
            <person name="Wang M."/>
            <person name="Wang M."/>
            <person name="Wang L."/>
            <person name="Yao B."/>
        </authorList>
    </citation>
    <scope>NUCLEOTIDE SEQUENCE [LARGE SCALE GENOMIC DNA]</scope>
    <source>
        <strain evidence="1">Wuqing</strain>
    </source>
</reference>
<organism evidence="1 2">
    <name type="scientific">Thelohanellus kitauei</name>
    <name type="common">Myxosporean</name>
    <dbReference type="NCBI Taxonomy" id="669202"/>
    <lineage>
        <taxon>Eukaryota</taxon>
        <taxon>Metazoa</taxon>
        <taxon>Cnidaria</taxon>
        <taxon>Myxozoa</taxon>
        <taxon>Myxosporea</taxon>
        <taxon>Bivalvulida</taxon>
        <taxon>Platysporina</taxon>
        <taxon>Myxobolidae</taxon>
        <taxon>Thelohanellus</taxon>
    </lineage>
</organism>
<dbReference type="EMBL" id="JWZT01002968">
    <property type="protein sequence ID" value="KII68069.1"/>
    <property type="molecule type" value="Genomic_DNA"/>
</dbReference>
<evidence type="ECO:0000313" key="2">
    <source>
        <dbReference type="Proteomes" id="UP000031668"/>
    </source>
</evidence>
<evidence type="ECO:0000313" key="1">
    <source>
        <dbReference type="EMBL" id="KII68069.1"/>
    </source>
</evidence>
<dbReference type="AlphaFoldDB" id="A0A0C2IRK4"/>
<protein>
    <submittedName>
        <fullName evidence="1">Uncharacterized protein</fullName>
    </submittedName>
</protein>
<name>A0A0C2IRK4_THEKT</name>
<sequence length="110" mass="13058">MESSYTNNEDDVQKEGVYMNNLQTFVKYDKEIVDQLSALFGSPVLIERQDCQVDILPCLLIQRKSWFKENWHKLLHLILFVMLFSKFYKIMVQQNMINDLNSQLDGCPDY</sequence>
<dbReference type="Proteomes" id="UP000031668">
    <property type="component" value="Unassembled WGS sequence"/>
</dbReference>
<keyword evidence="2" id="KW-1185">Reference proteome</keyword>
<proteinExistence type="predicted"/>
<gene>
    <name evidence="1" type="ORF">RF11_04237</name>
</gene>
<comment type="caution">
    <text evidence="1">The sequence shown here is derived from an EMBL/GenBank/DDBJ whole genome shotgun (WGS) entry which is preliminary data.</text>
</comment>